<dbReference type="Proteomes" id="UP000633365">
    <property type="component" value="Unassembled WGS sequence"/>
</dbReference>
<name>A0A935C4Z4_9FIRM</name>
<dbReference type="GO" id="GO:0047355">
    <property type="term" value="F:CDP-glycerol glycerophosphotransferase activity"/>
    <property type="evidence" value="ECO:0007669"/>
    <property type="project" value="InterPro"/>
</dbReference>
<evidence type="ECO:0000313" key="3">
    <source>
        <dbReference type="Proteomes" id="UP000633365"/>
    </source>
</evidence>
<evidence type="ECO:0000313" key="2">
    <source>
        <dbReference type="EMBL" id="MBK6089837.1"/>
    </source>
</evidence>
<dbReference type="GO" id="GO:0016020">
    <property type="term" value="C:membrane"/>
    <property type="evidence" value="ECO:0007669"/>
    <property type="project" value="InterPro"/>
</dbReference>
<dbReference type="InterPro" id="IPR007554">
    <property type="entry name" value="Glycerophosphate_synth"/>
</dbReference>
<dbReference type="Pfam" id="PF00535">
    <property type="entry name" value="Glycos_transf_2"/>
    <property type="match status" value="1"/>
</dbReference>
<proteinExistence type="predicted"/>
<reference evidence="2" key="1">
    <citation type="submission" date="2021-01" db="EMBL/GenBank/DDBJ databases">
        <title>Genome public.</title>
        <authorList>
            <person name="Liu C."/>
            <person name="Sun Q."/>
        </authorList>
    </citation>
    <scope>NUCLEOTIDE SEQUENCE</scope>
    <source>
        <strain evidence="2">M6</strain>
    </source>
</reference>
<comment type="caution">
    <text evidence="2">The sequence shown here is derived from an EMBL/GenBank/DDBJ whole genome shotgun (WGS) entry which is preliminary data.</text>
</comment>
<feature type="domain" description="Glycosyltransferase 2-like" evidence="1">
    <location>
        <begin position="4"/>
        <end position="86"/>
    </location>
</feature>
<gene>
    <name evidence="2" type="ORF">JKK62_14520</name>
</gene>
<accession>A0A935C4Z4</accession>
<dbReference type="Gene3D" id="3.90.550.10">
    <property type="entry name" value="Spore Coat Polysaccharide Biosynthesis Protein SpsA, Chain A"/>
    <property type="match status" value="1"/>
</dbReference>
<dbReference type="InterPro" id="IPR043148">
    <property type="entry name" value="TagF_C"/>
</dbReference>
<dbReference type="EMBL" id="JAEQMG010000163">
    <property type="protein sequence ID" value="MBK6089837.1"/>
    <property type="molecule type" value="Genomic_DNA"/>
</dbReference>
<dbReference type="AlphaFoldDB" id="A0A935C4Z4"/>
<sequence>MSVSVIIPYIESSDLILKTADSVKNQKSVNTGEIDLLVVDVSDAQNAAEKLSAYPNARVIQKPGAGGEAAAYNIALENLSADYAIVARPGDVFGSHYFMNALKAVGANKPWCFAAPNRFCINPVYSRYKYISRTNVPPLMLNKEADIRSYPNLLQMEIDGNIIESAVLKQYPADTSLKYEFFHDVMLRLQQDHPTYFAMEEANFNTFMPLSDDSAYFVPSNDIDWYRNSIESFMLPLAERFKNSDGTLPYFIQFYLMYAVSARFLANMNNRNKRNMSEEELDLFLKACKKVLDLLDDTIILNAGKYKALGYSEEAAEMFYMLKYDTDLYRMPQHLSEGNEDVTLDCNDVVIARMQGQRVGLHVLDYTDGKLLLDGSFRQVFNLKNIELYAEWNGERIDLEDNDRYSLTKYFGISAYKKFTFHLELSFDDQRSTQKLCFFAKYKNTRVPLQFSYLHHWAKFAASPVGGYWRFNKYMATINNNRELVIEHASAGKTLKRELKYLPRVFMESKRTFITRIEYWLTRPFYKNKRIWLMYDKLYKGGDSSEYMYRFCKDKKDGITRYYIIDKNTSDYRQMKQDGLHPVKTGSIKHKMAFLNADIALITNSQTFPFNGYSLDKSRFIRDLCNFPTMCLQHGLSVQKCAMAQQRIIDNTRMYFIASKYEEKNLNNHAYGYKDTGIIKMTGIGRYDGLINNDQKQILITPTWRMYNAMPVTTSEGEQRSYNPDFKNTVYYRIYNDLINNQKLIETAKRTGYKIKYLLHPILSAQVDDYTPDPYVDVISSVGDMSYEKILTESSLMVTDYSGVQFDFAYMKKPLVYFHPDELPAHYDDGGFFYDTMGFGEICTTSAQLVDTLCEYMENGCQMKPEYIARVDDFYHYDDHSNCERIYEEIMKFQQQVDKDKLR</sequence>
<dbReference type="Gene3D" id="3.40.50.12580">
    <property type="match status" value="1"/>
</dbReference>
<organism evidence="2 3">
    <name type="scientific">Ruminococcus difficilis</name>
    <dbReference type="NCBI Taxonomy" id="2763069"/>
    <lineage>
        <taxon>Bacteria</taxon>
        <taxon>Bacillati</taxon>
        <taxon>Bacillota</taxon>
        <taxon>Clostridia</taxon>
        <taxon>Eubacteriales</taxon>
        <taxon>Oscillospiraceae</taxon>
        <taxon>Ruminococcus</taxon>
    </lineage>
</organism>
<dbReference type="InterPro" id="IPR001173">
    <property type="entry name" value="Glyco_trans_2-like"/>
</dbReference>
<keyword evidence="3" id="KW-1185">Reference proteome</keyword>
<dbReference type="InterPro" id="IPR029044">
    <property type="entry name" value="Nucleotide-diphossugar_trans"/>
</dbReference>
<dbReference type="SUPFAM" id="SSF53756">
    <property type="entry name" value="UDP-Glycosyltransferase/glycogen phosphorylase"/>
    <property type="match status" value="1"/>
</dbReference>
<protein>
    <submittedName>
        <fullName evidence="2">CDP-glycerol glycerophosphotransferase family protein</fullName>
    </submittedName>
</protein>
<evidence type="ECO:0000259" key="1">
    <source>
        <dbReference type="Pfam" id="PF00535"/>
    </source>
</evidence>
<dbReference type="SUPFAM" id="SSF53448">
    <property type="entry name" value="Nucleotide-diphospho-sugar transferases"/>
    <property type="match status" value="1"/>
</dbReference>
<dbReference type="Pfam" id="PF04464">
    <property type="entry name" value="Glyphos_transf"/>
    <property type="match status" value="1"/>
</dbReference>
<dbReference type="RefSeq" id="WP_201428539.1">
    <property type="nucleotide sequence ID" value="NZ_JAEQMG010000163.1"/>
</dbReference>